<keyword evidence="9" id="KW-1185">Reference proteome</keyword>
<dbReference type="PROSITE" id="PS51471">
    <property type="entry name" value="FE2OG_OXY"/>
    <property type="match status" value="1"/>
</dbReference>
<reference evidence="8" key="1">
    <citation type="submission" date="2020-03" db="EMBL/GenBank/DDBJ databases">
        <title>A high-quality chromosome-level genome assembly of a woody plant with both climbing and erect habits, Rhamnella rubrinervis.</title>
        <authorList>
            <person name="Lu Z."/>
            <person name="Yang Y."/>
            <person name="Zhu X."/>
            <person name="Sun Y."/>
        </authorList>
    </citation>
    <scope>NUCLEOTIDE SEQUENCE</scope>
    <source>
        <strain evidence="8">BYM</strain>
        <tissue evidence="8">Leaf</tissue>
    </source>
</reference>
<dbReference type="GO" id="GO:0046872">
    <property type="term" value="F:metal ion binding"/>
    <property type="evidence" value="ECO:0007669"/>
    <property type="project" value="UniProtKB-KW"/>
</dbReference>
<accession>A0A8K0HQH2</accession>
<evidence type="ECO:0000256" key="3">
    <source>
        <dbReference type="ARBA" id="ARBA00022723"/>
    </source>
</evidence>
<dbReference type="PANTHER" id="PTHR10209:SF884">
    <property type="entry name" value="1-AMINOCYCLOPROPANE-1-CARBOXYLATE OXIDASE HOMOLOG 1-LIKE"/>
    <property type="match status" value="1"/>
</dbReference>
<evidence type="ECO:0000256" key="5">
    <source>
        <dbReference type="ARBA" id="ARBA00023004"/>
    </source>
</evidence>
<evidence type="ECO:0000259" key="7">
    <source>
        <dbReference type="PROSITE" id="PS51471"/>
    </source>
</evidence>
<dbReference type="InterPro" id="IPR027443">
    <property type="entry name" value="IPNS-like_sf"/>
</dbReference>
<feature type="domain" description="Fe2OG dioxygenase" evidence="7">
    <location>
        <begin position="217"/>
        <end position="320"/>
    </location>
</feature>
<proteinExistence type="inferred from homology"/>
<evidence type="ECO:0000313" key="9">
    <source>
        <dbReference type="Proteomes" id="UP000796880"/>
    </source>
</evidence>
<evidence type="ECO:0000256" key="1">
    <source>
        <dbReference type="ARBA" id="ARBA00001962"/>
    </source>
</evidence>
<dbReference type="Gene3D" id="2.60.120.330">
    <property type="entry name" value="B-lactam Antibiotic, Isopenicillin N Synthase, Chain"/>
    <property type="match status" value="1"/>
</dbReference>
<keyword evidence="5 6" id="KW-0408">Iron</keyword>
<comment type="caution">
    <text evidence="8">The sequence shown here is derived from an EMBL/GenBank/DDBJ whole genome shotgun (WGS) entry which is preliminary data.</text>
</comment>
<protein>
    <recommendedName>
        <fullName evidence="7">Fe2OG dioxygenase domain-containing protein</fullName>
    </recommendedName>
</protein>
<evidence type="ECO:0000256" key="6">
    <source>
        <dbReference type="RuleBase" id="RU003682"/>
    </source>
</evidence>
<comment type="similarity">
    <text evidence="2 6">Belongs to the iron/ascorbate-dependent oxidoreductase family.</text>
</comment>
<dbReference type="InterPro" id="IPR026992">
    <property type="entry name" value="DIOX_N"/>
</dbReference>
<evidence type="ECO:0000256" key="4">
    <source>
        <dbReference type="ARBA" id="ARBA00023002"/>
    </source>
</evidence>
<gene>
    <name evidence="8" type="ORF">FNV43_RR01475</name>
</gene>
<dbReference type="Pfam" id="PF03171">
    <property type="entry name" value="2OG-FeII_Oxy"/>
    <property type="match status" value="1"/>
</dbReference>
<dbReference type="Proteomes" id="UP000796880">
    <property type="component" value="Unassembled WGS sequence"/>
</dbReference>
<comment type="cofactor">
    <cofactor evidence="1">
        <name>Fe cation</name>
        <dbReference type="ChEBI" id="CHEBI:24875"/>
    </cofactor>
</comment>
<dbReference type="SUPFAM" id="SSF51197">
    <property type="entry name" value="Clavaminate synthase-like"/>
    <property type="match status" value="1"/>
</dbReference>
<dbReference type="InterPro" id="IPR044861">
    <property type="entry name" value="IPNS-like_FE2OG_OXY"/>
</dbReference>
<dbReference type="InterPro" id="IPR005123">
    <property type="entry name" value="Oxoglu/Fe-dep_dioxygenase_dom"/>
</dbReference>
<dbReference type="OrthoDB" id="288590at2759"/>
<dbReference type="FunFam" id="2.60.120.330:FF:000005">
    <property type="entry name" value="1-aminocyclopropane-1-carboxylate oxidase homolog 1"/>
    <property type="match status" value="1"/>
</dbReference>
<keyword evidence="4 6" id="KW-0560">Oxidoreductase</keyword>
<dbReference type="Pfam" id="PF14226">
    <property type="entry name" value="DIOX_N"/>
    <property type="match status" value="1"/>
</dbReference>
<evidence type="ECO:0000313" key="8">
    <source>
        <dbReference type="EMBL" id="KAF3456821.1"/>
    </source>
</evidence>
<name>A0A8K0HQH2_9ROSA</name>
<dbReference type="EMBL" id="VOIH02000001">
    <property type="protein sequence ID" value="KAF3456821.1"/>
    <property type="molecule type" value="Genomic_DNA"/>
</dbReference>
<keyword evidence="3 6" id="KW-0479">Metal-binding</keyword>
<dbReference type="GO" id="GO:0051213">
    <property type="term" value="F:dioxygenase activity"/>
    <property type="evidence" value="ECO:0007669"/>
    <property type="project" value="UniProtKB-ARBA"/>
</dbReference>
<dbReference type="AlphaFoldDB" id="A0A8K0HQH2"/>
<sequence>MASTNSAETECMYDRESELRALDETKSGVKGLVDAGVEKLPPIFIHEHHRLNKYSVCSEPKFSIPVIDLQSIDIKDASVRGRVIDEVRNACEKWGFFQVVNHGIPVTVLDDMIGGIRAFHEGDVEMKKQFYNREFLNKNVVYNTNFDLYKVSSSTNWRDSLNVVLLPRRPDPEELPAICRDIILDYTERVQALGGILFELVSEALGLNPNHLKGMGCTEGFLLEGHYFPACPEPEITLGTSDHSDSGFLTVLLQDQMGGLQVLHENQWVNVTPIKGALIINVGDMLQLISNGKFVSVIHRVRANNTGARTSIASFFRTHLPPENSSRVYSPIKELVSEDNPPKYRETTIKYLVEHYYNKGHNGVSALEFLSINY</sequence>
<evidence type="ECO:0000256" key="2">
    <source>
        <dbReference type="ARBA" id="ARBA00008056"/>
    </source>
</evidence>
<organism evidence="8 9">
    <name type="scientific">Rhamnella rubrinervis</name>
    <dbReference type="NCBI Taxonomy" id="2594499"/>
    <lineage>
        <taxon>Eukaryota</taxon>
        <taxon>Viridiplantae</taxon>
        <taxon>Streptophyta</taxon>
        <taxon>Embryophyta</taxon>
        <taxon>Tracheophyta</taxon>
        <taxon>Spermatophyta</taxon>
        <taxon>Magnoliopsida</taxon>
        <taxon>eudicotyledons</taxon>
        <taxon>Gunneridae</taxon>
        <taxon>Pentapetalae</taxon>
        <taxon>rosids</taxon>
        <taxon>fabids</taxon>
        <taxon>Rosales</taxon>
        <taxon>Rhamnaceae</taxon>
        <taxon>rhamnoid group</taxon>
        <taxon>Rhamneae</taxon>
        <taxon>Rhamnella</taxon>
    </lineage>
</organism>
<dbReference type="PANTHER" id="PTHR10209">
    <property type="entry name" value="OXIDOREDUCTASE, 2OG-FE II OXYGENASE FAMILY PROTEIN"/>
    <property type="match status" value="1"/>
</dbReference>